<evidence type="ECO:0000313" key="1">
    <source>
        <dbReference type="EMBL" id="CAD8214640.1"/>
    </source>
</evidence>
<evidence type="ECO:0000313" key="2">
    <source>
        <dbReference type="Proteomes" id="UP000683925"/>
    </source>
</evidence>
<comment type="caution">
    <text evidence="1">The sequence shown here is derived from an EMBL/GenBank/DDBJ whole genome shotgun (WGS) entry which is preliminary data.</text>
</comment>
<organism evidence="1 2">
    <name type="scientific">Paramecium octaurelia</name>
    <dbReference type="NCBI Taxonomy" id="43137"/>
    <lineage>
        <taxon>Eukaryota</taxon>
        <taxon>Sar</taxon>
        <taxon>Alveolata</taxon>
        <taxon>Ciliophora</taxon>
        <taxon>Intramacronucleata</taxon>
        <taxon>Oligohymenophorea</taxon>
        <taxon>Peniculida</taxon>
        <taxon>Parameciidae</taxon>
        <taxon>Paramecium</taxon>
    </lineage>
</organism>
<protein>
    <submittedName>
        <fullName evidence="1">Uncharacterized protein</fullName>
    </submittedName>
</protein>
<dbReference type="Proteomes" id="UP000683925">
    <property type="component" value="Unassembled WGS sequence"/>
</dbReference>
<reference evidence="1" key="1">
    <citation type="submission" date="2021-01" db="EMBL/GenBank/DDBJ databases">
        <authorList>
            <consortium name="Genoscope - CEA"/>
            <person name="William W."/>
        </authorList>
    </citation>
    <scope>NUCLEOTIDE SEQUENCE</scope>
</reference>
<keyword evidence="2" id="KW-1185">Reference proteome</keyword>
<proteinExistence type="predicted"/>
<gene>
    <name evidence="1" type="ORF">POCTA_138.1.T1840018</name>
</gene>
<name>A0A8S1YLF2_PAROT</name>
<dbReference type="EMBL" id="CAJJDP010000188">
    <property type="protein sequence ID" value="CAD8214640.1"/>
    <property type="molecule type" value="Genomic_DNA"/>
</dbReference>
<sequence length="112" mass="13368">MVVGGKELFTLLETKPLQNHIISVCFQLILLDYIVACNDNLNRQQPPKQVSQIKPCYTKHSFINELARIYHFQIDETKYFLKDKYNHLCYYSTTQSNNKEKKKWSYLRGLLY</sequence>
<dbReference type="AlphaFoldDB" id="A0A8S1YLF2"/>
<accession>A0A8S1YLF2</accession>